<feature type="non-terminal residue" evidence="2">
    <location>
        <position position="1"/>
    </location>
</feature>
<keyword evidence="1" id="KW-0694">RNA-binding</keyword>
<dbReference type="PANTHER" id="PTHR23236:SF103">
    <property type="entry name" value="RNA-BINDING (RRM_RBD_RNP MOTIFS) FAMILY PROTEIN"/>
    <property type="match status" value="1"/>
</dbReference>
<dbReference type="PANTHER" id="PTHR23236">
    <property type="entry name" value="EUKARYOTIC TRANSLATION INITIATION FACTOR 4B/4H"/>
    <property type="match status" value="1"/>
</dbReference>
<dbReference type="SUPFAM" id="SSF54928">
    <property type="entry name" value="RNA-binding domain, RBD"/>
    <property type="match status" value="2"/>
</dbReference>
<accession>A0A3P6APU3</accession>
<proteinExistence type="predicted"/>
<dbReference type="InterPro" id="IPR012677">
    <property type="entry name" value="Nucleotide-bd_a/b_plait_sf"/>
</dbReference>
<reference evidence="2" key="1">
    <citation type="submission" date="2018-11" db="EMBL/GenBank/DDBJ databases">
        <authorList>
            <consortium name="Genoscope - CEA"/>
            <person name="William W."/>
        </authorList>
    </citation>
    <scope>NUCLEOTIDE SEQUENCE</scope>
</reference>
<dbReference type="AlphaFoldDB" id="A0A3P6APU3"/>
<evidence type="ECO:0000256" key="1">
    <source>
        <dbReference type="ARBA" id="ARBA00022884"/>
    </source>
</evidence>
<sequence length="191" mass="21069">DVGRVFVTGYDINLSRYDVDGALRKLFSSCGLITDICIRRRDEKLLRRAVVYIVGEGAAEKALKLDGSDVGGWKAVVKPYPFLKDAGHSIDVSVTGYEKLLSEIDIETALREHFSSCGKIRYVKISNRFTKAELSIVGEDAQDKVFELDGSHMGGRKLLVEVVCGGVKTFHAMRHCGLVLNMDVKSQSSLL</sequence>
<evidence type="ECO:0000313" key="2">
    <source>
        <dbReference type="EMBL" id="VDC86171.1"/>
    </source>
</evidence>
<dbReference type="InterPro" id="IPR035979">
    <property type="entry name" value="RBD_domain_sf"/>
</dbReference>
<protein>
    <recommendedName>
        <fullName evidence="3">RRM domain-containing protein</fullName>
    </recommendedName>
</protein>
<organism evidence="2">
    <name type="scientific">Brassica oleracea</name>
    <name type="common">Wild cabbage</name>
    <dbReference type="NCBI Taxonomy" id="3712"/>
    <lineage>
        <taxon>Eukaryota</taxon>
        <taxon>Viridiplantae</taxon>
        <taxon>Streptophyta</taxon>
        <taxon>Embryophyta</taxon>
        <taxon>Tracheophyta</taxon>
        <taxon>Spermatophyta</taxon>
        <taxon>Magnoliopsida</taxon>
        <taxon>eudicotyledons</taxon>
        <taxon>Gunneridae</taxon>
        <taxon>Pentapetalae</taxon>
        <taxon>rosids</taxon>
        <taxon>malvids</taxon>
        <taxon>Brassicales</taxon>
        <taxon>Brassicaceae</taxon>
        <taxon>Brassiceae</taxon>
        <taxon>Brassica</taxon>
    </lineage>
</organism>
<gene>
    <name evidence="2" type="ORF">BOLC3T13212H</name>
</gene>
<dbReference type="Gene3D" id="3.30.70.330">
    <property type="match status" value="2"/>
</dbReference>
<dbReference type="GO" id="GO:0008143">
    <property type="term" value="F:poly(A) binding"/>
    <property type="evidence" value="ECO:0007669"/>
    <property type="project" value="TreeGrafter"/>
</dbReference>
<dbReference type="EMBL" id="LR031872">
    <property type="protein sequence ID" value="VDC86171.1"/>
    <property type="molecule type" value="Genomic_DNA"/>
</dbReference>
<evidence type="ECO:0008006" key="3">
    <source>
        <dbReference type="Google" id="ProtNLM"/>
    </source>
</evidence>
<name>A0A3P6APU3_BRAOL</name>